<accession>A0A2H6LKS2</accession>
<evidence type="ECO:0000256" key="4">
    <source>
        <dbReference type="ARBA" id="ARBA00022692"/>
    </source>
</evidence>
<feature type="transmembrane region" description="Helical" evidence="7">
    <location>
        <begin position="379"/>
        <end position="397"/>
    </location>
</feature>
<keyword evidence="5 7" id="KW-1133">Transmembrane helix</keyword>
<dbReference type="RefSeq" id="WP_103125749.1">
    <property type="nucleotide sequence ID" value="NZ_DF978432.1"/>
</dbReference>
<dbReference type="GO" id="GO:0005886">
    <property type="term" value="C:plasma membrane"/>
    <property type="evidence" value="ECO:0007669"/>
    <property type="project" value="UniProtKB-SubCell"/>
</dbReference>
<evidence type="ECO:0000256" key="2">
    <source>
        <dbReference type="ARBA" id="ARBA00022448"/>
    </source>
</evidence>
<dbReference type="Proteomes" id="UP000236527">
    <property type="component" value="Unassembled WGS sequence"/>
</dbReference>
<name>A0A2H6LKS2_9NOSO</name>
<comment type="subcellular location">
    <subcellularLocation>
        <location evidence="1">Cell membrane</location>
        <topology evidence="1">Multi-pass membrane protein</topology>
    </subcellularLocation>
</comment>
<comment type="caution">
    <text evidence="9">The sequence shown here is derived from an EMBL/GenBank/DDBJ whole genome shotgun (WGS) entry which is preliminary data.</text>
</comment>
<evidence type="ECO:0000259" key="8">
    <source>
        <dbReference type="PROSITE" id="PS50850"/>
    </source>
</evidence>
<dbReference type="EMBL" id="BDGE01000060">
    <property type="protein sequence ID" value="GBE93821.1"/>
    <property type="molecule type" value="Genomic_DNA"/>
</dbReference>
<dbReference type="PANTHER" id="PTHR43266">
    <property type="entry name" value="MACROLIDE-EFFLUX PROTEIN"/>
    <property type="match status" value="1"/>
</dbReference>
<proteinExistence type="predicted"/>
<feature type="domain" description="Major facilitator superfamily (MFS) profile" evidence="8">
    <location>
        <begin position="1"/>
        <end position="401"/>
    </location>
</feature>
<evidence type="ECO:0000256" key="7">
    <source>
        <dbReference type="SAM" id="Phobius"/>
    </source>
</evidence>
<evidence type="ECO:0000256" key="3">
    <source>
        <dbReference type="ARBA" id="ARBA00022475"/>
    </source>
</evidence>
<dbReference type="GO" id="GO:0022857">
    <property type="term" value="F:transmembrane transporter activity"/>
    <property type="evidence" value="ECO:0007669"/>
    <property type="project" value="InterPro"/>
</dbReference>
<dbReference type="InterPro" id="IPR010290">
    <property type="entry name" value="TM_effector"/>
</dbReference>
<dbReference type="SUPFAM" id="SSF103473">
    <property type="entry name" value="MFS general substrate transporter"/>
    <property type="match status" value="1"/>
</dbReference>
<reference evidence="10" key="1">
    <citation type="journal article" date="2018" name="Genome Announc.">
        <title>Draft Genome Sequence of the Nitrogen-Fixing and Hormogonia-Inducing Cyanobacterium Nostoc cycadae Strain WK-1, Isolated from the Coralloid Roots of Cycas revoluta.</title>
        <authorList>
            <person name="Kanesaki Y."/>
            <person name="Hirose M."/>
            <person name="Hirose Y."/>
            <person name="Fujisawa T."/>
            <person name="Nakamura Y."/>
            <person name="Watanabe S."/>
            <person name="Matsunaga S."/>
            <person name="Uchida H."/>
            <person name="Murakami A."/>
        </authorList>
    </citation>
    <scope>NUCLEOTIDE SEQUENCE [LARGE SCALE GENOMIC DNA]</scope>
    <source>
        <strain evidence="10">WK-1</strain>
    </source>
</reference>
<gene>
    <name evidence="9" type="ORF">NCWK1_3586</name>
</gene>
<keyword evidence="2" id="KW-0813">Transport</keyword>
<dbReference type="InterPro" id="IPR020846">
    <property type="entry name" value="MFS_dom"/>
</dbReference>
<protein>
    <submittedName>
        <fullName evidence="9">NAD+ synthetase</fullName>
    </submittedName>
</protein>
<dbReference type="CDD" id="cd06173">
    <property type="entry name" value="MFS_MefA_like"/>
    <property type="match status" value="1"/>
</dbReference>
<dbReference type="InterPro" id="IPR004751">
    <property type="entry name" value="Drug_antiport"/>
</dbReference>
<dbReference type="Gene3D" id="1.20.1250.20">
    <property type="entry name" value="MFS general substrate transporter like domains"/>
    <property type="match status" value="1"/>
</dbReference>
<evidence type="ECO:0000256" key="5">
    <source>
        <dbReference type="ARBA" id="ARBA00022989"/>
    </source>
</evidence>
<feature type="transmembrane region" description="Helical" evidence="7">
    <location>
        <begin position="26"/>
        <end position="44"/>
    </location>
</feature>
<feature type="transmembrane region" description="Helical" evidence="7">
    <location>
        <begin position="172"/>
        <end position="196"/>
    </location>
</feature>
<feature type="transmembrane region" description="Helical" evidence="7">
    <location>
        <begin position="289"/>
        <end position="309"/>
    </location>
</feature>
<keyword evidence="4 7" id="KW-0812">Transmembrane</keyword>
<feature type="transmembrane region" description="Helical" evidence="7">
    <location>
        <begin position="140"/>
        <end position="166"/>
    </location>
</feature>
<evidence type="ECO:0000256" key="6">
    <source>
        <dbReference type="ARBA" id="ARBA00023136"/>
    </source>
</evidence>
<dbReference type="PROSITE" id="PS50850">
    <property type="entry name" value="MFS"/>
    <property type="match status" value="1"/>
</dbReference>
<keyword evidence="6 7" id="KW-0472">Membrane</keyword>
<sequence>MNTLTFFRSLRNPVFARLYTAQTTSLLGDALTWVGLALLAFNLAGKNAAVVLSVALTLRVTAFVLLSPLAGAIADRLDRKKIMVITHIFRMLIVGLLPFVTQIWQVYILIFALNVFNAFFTPTYQATIPLVTGENDYPQAIALSSATYQLLGVLGPGIAGSVAAFIGARQVFFLDALSFAIAAVLIFTLPGQLVVAQNQQPSRTTRRTWGDIKDGTTRLLTDAPIRYALAMQLVASIAGAQILVNTVGYVQGTLKLGEVQYGWVMAAFGIGATLCAVIYGTFNRSLPRTTFVFIGATLITLALLPANYANLTVLMLLWLVAGAGQNLVNLPTQTLIADRIPTAIQGRVYGAHFAWSHLWWAISYPLAGWLGSHFAEREFIYGSLVGLMLLVVVQITLSPHPHEHEHFHYLSVHEHKHIHDEHHQHDHDEGIVIIGEPHNHVHEHTTIIYHTHPHTRDIHHRHSH</sequence>
<feature type="transmembrane region" description="Helical" evidence="7">
    <location>
        <begin position="50"/>
        <end position="70"/>
    </location>
</feature>
<dbReference type="PANTHER" id="PTHR43266:SF2">
    <property type="entry name" value="MAJOR FACILITATOR SUPERFAMILY (MFS) PROFILE DOMAIN-CONTAINING PROTEIN"/>
    <property type="match status" value="1"/>
</dbReference>
<feature type="transmembrane region" description="Helical" evidence="7">
    <location>
        <begin position="227"/>
        <end position="249"/>
    </location>
</feature>
<dbReference type="AlphaFoldDB" id="A0A2H6LKS2"/>
<dbReference type="NCBIfam" id="TIGR00900">
    <property type="entry name" value="2A0121"/>
    <property type="match status" value="1"/>
</dbReference>
<feature type="transmembrane region" description="Helical" evidence="7">
    <location>
        <begin position="261"/>
        <end position="282"/>
    </location>
</feature>
<keyword evidence="10" id="KW-1185">Reference proteome</keyword>
<dbReference type="InterPro" id="IPR036259">
    <property type="entry name" value="MFS_trans_sf"/>
</dbReference>
<evidence type="ECO:0000313" key="9">
    <source>
        <dbReference type="EMBL" id="GBE93821.1"/>
    </source>
</evidence>
<dbReference type="Pfam" id="PF05977">
    <property type="entry name" value="MFS_3"/>
    <property type="match status" value="1"/>
</dbReference>
<organism evidence="9 10">
    <name type="scientific">Nostoc cycadae WK-1</name>
    <dbReference type="NCBI Taxonomy" id="1861711"/>
    <lineage>
        <taxon>Bacteria</taxon>
        <taxon>Bacillati</taxon>
        <taxon>Cyanobacteriota</taxon>
        <taxon>Cyanophyceae</taxon>
        <taxon>Nostocales</taxon>
        <taxon>Nostocaceae</taxon>
        <taxon>Nostoc</taxon>
    </lineage>
</organism>
<evidence type="ECO:0000256" key="1">
    <source>
        <dbReference type="ARBA" id="ARBA00004651"/>
    </source>
</evidence>
<keyword evidence="3" id="KW-1003">Cell membrane</keyword>
<evidence type="ECO:0000313" key="10">
    <source>
        <dbReference type="Proteomes" id="UP000236527"/>
    </source>
</evidence>